<protein>
    <submittedName>
        <fullName evidence="2">Uncharacterized protein</fullName>
    </submittedName>
</protein>
<comment type="caution">
    <text evidence="2">The sequence shown here is derived from an EMBL/GenBank/DDBJ whole genome shotgun (WGS) entry which is preliminary data.</text>
</comment>
<keyword evidence="3" id="KW-1185">Reference proteome</keyword>
<feature type="region of interest" description="Disordered" evidence="1">
    <location>
        <begin position="1"/>
        <end position="22"/>
    </location>
</feature>
<organism evidence="2 3">
    <name type="scientific">Smittium culicis</name>
    <dbReference type="NCBI Taxonomy" id="133412"/>
    <lineage>
        <taxon>Eukaryota</taxon>
        <taxon>Fungi</taxon>
        <taxon>Fungi incertae sedis</taxon>
        <taxon>Zoopagomycota</taxon>
        <taxon>Kickxellomycotina</taxon>
        <taxon>Harpellomycetes</taxon>
        <taxon>Harpellales</taxon>
        <taxon>Legeriomycetaceae</taxon>
        <taxon>Smittium</taxon>
    </lineage>
</organism>
<sequence>MPADTPNSSNQSSPHCTPPILGADYEEDAEQQTYKLSPRNDNDFTTELVSIVPAQLSTLENTQKRRVKVNSDCKSPNLTLKKRKKQFGSKFLSYSK</sequence>
<evidence type="ECO:0000313" key="2">
    <source>
        <dbReference type="EMBL" id="OMJ11494.1"/>
    </source>
</evidence>
<feature type="compositionally biased region" description="Polar residues" evidence="1">
    <location>
        <begin position="1"/>
        <end position="15"/>
    </location>
</feature>
<accession>A0A1R1XA31</accession>
<dbReference type="Proteomes" id="UP000187429">
    <property type="component" value="Unassembled WGS sequence"/>
</dbReference>
<proteinExistence type="predicted"/>
<name>A0A1R1XA31_9FUNG</name>
<reference evidence="3" key="1">
    <citation type="submission" date="2017-01" db="EMBL/GenBank/DDBJ databases">
        <authorList>
            <person name="Wang Y."/>
            <person name="White M."/>
            <person name="Kvist S."/>
            <person name="Moncalvo J.-M."/>
        </authorList>
    </citation>
    <scope>NUCLEOTIDE SEQUENCE [LARGE SCALE GENOMIC DNA]</scope>
    <source>
        <strain evidence="3">ID-206-W2</strain>
    </source>
</reference>
<dbReference type="EMBL" id="LSSM01006034">
    <property type="protein sequence ID" value="OMJ11494.1"/>
    <property type="molecule type" value="Genomic_DNA"/>
</dbReference>
<dbReference type="AlphaFoldDB" id="A0A1R1XA31"/>
<gene>
    <name evidence="2" type="ORF">AYI69_g9806</name>
</gene>
<evidence type="ECO:0000256" key="1">
    <source>
        <dbReference type="SAM" id="MobiDB-lite"/>
    </source>
</evidence>
<evidence type="ECO:0000313" key="3">
    <source>
        <dbReference type="Proteomes" id="UP000187429"/>
    </source>
</evidence>